<dbReference type="PIRSF" id="PIRSF000532">
    <property type="entry name" value="ATP_PFK_prok"/>
    <property type="match status" value="1"/>
</dbReference>
<comment type="activity regulation">
    <text evidence="15">Allosterically activated by ADP and other diphosphonucleosides, and allosterically inhibited by phosphoenolpyruvate.</text>
</comment>
<dbReference type="PANTHER" id="PTHR13697">
    <property type="entry name" value="PHOSPHOFRUCTOKINASE"/>
    <property type="match status" value="1"/>
</dbReference>
<feature type="binding site" evidence="15">
    <location>
        <begin position="27"/>
        <end position="31"/>
    </location>
    <ligand>
        <name>ADP</name>
        <dbReference type="ChEBI" id="CHEBI:456216"/>
        <note>allosteric activator; ligand shared between dimeric partners</note>
    </ligand>
</feature>
<comment type="catalytic activity">
    <reaction evidence="14 15">
        <text>beta-D-fructose 6-phosphate + ATP = beta-D-fructose 1,6-bisphosphate + ADP + H(+)</text>
        <dbReference type="Rhea" id="RHEA:16109"/>
        <dbReference type="ChEBI" id="CHEBI:15378"/>
        <dbReference type="ChEBI" id="CHEBI:30616"/>
        <dbReference type="ChEBI" id="CHEBI:32966"/>
        <dbReference type="ChEBI" id="CHEBI:57634"/>
        <dbReference type="ChEBI" id="CHEBI:456216"/>
        <dbReference type="EC" id="2.7.1.11"/>
    </reaction>
</comment>
<evidence type="ECO:0000256" key="14">
    <source>
        <dbReference type="ARBA" id="ARBA00048070"/>
    </source>
</evidence>
<dbReference type="GO" id="GO:0042802">
    <property type="term" value="F:identical protein binding"/>
    <property type="evidence" value="ECO:0007669"/>
    <property type="project" value="TreeGrafter"/>
</dbReference>
<evidence type="ECO:0000256" key="8">
    <source>
        <dbReference type="ARBA" id="ARBA00022723"/>
    </source>
</evidence>
<keyword evidence="7 15" id="KW-0808">Transferase</keyword>
<evidence type="ECO:0000256" key="11">
    <source>
        <dbReference type="ARBA" id="ARBA00022840"/>
    </source>
</evidence>
<evidence type="ECO:0000256" key="13">
    <source>
        <dbReference type="ARBA" id="ARBA00023152"/>
    </source>
</evidence>
<evidence type="ECO:0000256" key="2">
    <source>
        <dbReference type="ARBA" id="ARBA00002659"/>
    </source>
</evidence>
<evidence type="ECO:0000256" key="15">
    <source>
        <dbReference type="HAMAP-Rule" id="MF_00339"/>
    </source>
</evidence>
<evidence type="ECO:0000256" key="3">
    <source>
        <dbReference type="ARBA" id="ARBA00004496"/>
    </source>
</evidence>
<dbReference type="GO" id="GO:0016208">
    <property type="term" value="F:AMP binding"/>
    <property type="evidence" value="ECO:0007669"/>
    <property type="project" value="TreeGrafter"/>
</dbReference>
<feature type="binding site" description="in other chain" evidence="15">
    <location>
        <begin position="175"/>
        <end position="177"/>
    </location>
    <ligand>
        <name>substrate</name>
        <note>ligand shared between dimeric partners</note>
    </ligand>
</feature>
<protein>
    <recommendedName>
        <fullName evidence="15">ATP-dependent 6-phosphofructokinase</fullName>
        <shortName evidence="15">ATP-PFK</shortName>
        <shortName evidence="15">Phosphofructokinase</shortName>
        <ecNumber evidence="15">2.7.1.11</ecNumber>
    </recommendedName>
    <alternativeName>
        <fullName evidence="15">Phosphohexokinase</fullName>
    </alternativeName>
</protein>
<dbReference type="GO" id="GO:0003872">
    <property type="term" value="F:6-phosphofructokinase activity"/>
    <property type="evidence" value="ECO:0007669"/>
    <property type="project" value="UniProtKB-UniRule"/>
</dbReference>
<feature type="domain" description="Phosphofructokinase" evidence="16">
    <location>
        <begin position="10"/>
        <end position="283"/>
    </location>
</feature>
<feature type="binding site" evidence="15">
    <location>
        <position position="109"/>
    </location>
    <ligand>
        <name>Mg(2+)</name>
        <dbReference type="ChEBI" id="CHEBI:18420"/>
        <note>catalytic</note>
    </ligand>
</feature>
<evidence type="ECO:0000313" key="18">
    <source>
        <dbReference type="Proteomes" id="UP000055060"/>
    </source>
</evidence>
<comment type="pathway">
    <text evidence="4 15">Carbohydrate degradation; glycolysis; D-glyceraldehyde 3-phosphate and glycerone phosphate from D-glucose: step 3/4.</text>
</comment>
<feature type="binding site" evidence="15">
    <location>
        <position position="17"/>
    </location>
    <ligand>
        <name>ATP</name>
        <dbReference type="ChEBI" id="CHEBI:30616"/>
    </ligand>
</feature>
<evidence type="ECO:0000256" key="12">
    <source>
        <dbReference type="ARBA" id="ARBA00022842"/>
    </source>
</evidence>
<dbReference type="EMBL" id="DF967972">
    <property type="protein sequence ID" value="GAP15627.1"/>
    <property type="molecule type" value="Genomic_DNA"/>
</dbReference>
<dbReference type="GO" id="GO:0061621">
    <property type="term" value="P:canonical glycolysis"/>
    <property type="evidence" value="ECO:0007669"/>
    <property type="project" value="TreeGrafter"/>
</dbReference>
<feature type="binding site" evidence="15">
    <location>
        <begin position="108"/>
        <end position="111"/>
    </location>
    <ligand>
        <name>ATP</name>
        <dbReference type="ChEBI" id="CHEBI:30616"/>
    </ligand>
</feature>
<feature type="binding site" description="in other chain" evidence="15">
    <location>
        <position position="160"/>
    </location>
    <ligand>
        <name>ADP</name>
        <dbReference type="ChEBI" id="CHEBI:456216"/>
        <note>allosteric activator; ligand shared between dimeric partners</note>
    </ligand>
</feature>
<dbReference type="UniPathway" id="UPA00109">
    <property type="reaction ID" value="UER00182"/>
</dbReference>
<dbReference type="OrthoDB" id="9802503at2"/>
<dbReference type="GO" id="GO:0005524">
    <property type="term" value="F:ATP binding"/>
    <property type="evidence" value="ECO:0007669"/>
    <property type="project" value="UniProtKB-UniRule"/>
</dbReference>
<evidence type="ECO:0000256" key="10">
    <source>
        <dbReference type="ARBA" id="ARBA00022777"/>
    </source>
</evidence>
<evidence type="ECO:0000256" key="5">
    <source>
        <dbReference type="ARBA" id="ARBA00022490"/>
    </source>
</evidence>
<comment type="subunit">
    <text evidence="15">Homotetramer.</text>
</comment>
<comment type="caution">
    <text evidence="15">Lacks conserved residue(s) required for the propagation of feature annotation.</text>
</comment>
<dbReference type="InterPro" id="IPR015912">
    <property type="entry name" value="Phosphofructokinase_CS"/>
</dbReference>
<dbReference type="EC" id="2.7.1.11" evidence="15"/>
<evidence type="ECO:0000256" key="4">
    <source>
        <dbReference type="ARBA" id="ARBA00004679"/>
    </source>
</evidence>
<dbReference type="Pfam" id="PF00365">
    <property type="entry name" value="PFK"/>
    <property type="match status" value="1"/>
</dbReference>
<dbReference type="InterPro" id="IPR022953">
    <property type="entry name" value="ATP_PFK"/>
</dbReference>
<dbReference type="FunFam" id="3.40.50.460:FF:000002">
    <property type="entry name" value="ATP-dependent 6-phosphofructokinase"/>
    <property type="match status" value="1"/>
</dbReference>
<feature type="binding site" description="in other chain" evidence="15">
    <location>
        <begin position="257"/>
        <end position="260"/>
    </location>
    <ligand>
        <name>substrate</name>
        <note>ligand shared between dimeric partners</note>
    </ligand>
</feature>
<dbReference type="InterPro" id="IPR000023">
    <property type="entry name" value="Phosphofructokinase_dom"/>
</dbReference>
<accession>A0A0S7BNM1</accession>
<keyword evidence="13 15" id="KW-0324">Glycolysis</keyword>
<comment type="similarity">
    <text evidence="15">Belongs to the phosphofructokinase type A (PFKA) family. ATP-dependent PFK group I subfamily. Prokaryotic clade 'B1' sub-subfamily.</text>
</comment>
<proteinExistence type="inferred from homology"/>
<keyword evidence="6 15" id="KW-0021">Allosteric enzyme</keyword>
<feature type="active site" description="Proton acceptor" evidence="15">
    <location>
        <position position="133"/>
    </location>
</feature>
<keyword evidence="9 15" id="KW-0547">Nucleotide-binding</keyword>
<comment type="function">
    <text evidence="2 15">Catalyzes the phosphorylation of D-fructose 6-phosphate to fructose 1,6-bisphosphate by ATP, the first committing step of glycolysis.</text>
</comment>
<keyword evidence="12 15" id="KW-0460">Magnesium</keyword>
<dbReference type="InterPro" id="IPR012828">
    <property type="entry name" value="PFKA_ATP_prok"/>
</dbReference>
<dbReference type="NCBIfam" id="TIGR02482">
    <property type="entry name" value="PFKA_ATP"/>
    <property type="match status" value="1"/>
</dbReference>
<evidence type="ECO:0000313" key="17">
    <source>
        <dbReference type="EMBL" id="GAP15627.1"/>
    </source>
</evidence>
<organism evidence="17">
    <name type="scientific">Longilinea arvoryzae</name>
    <dbReference type="NCBI Taxonomy" id="360412"/>
    <lineage>
        <taxon>Bacteria</taxon>
        <taxon>Bacillati</taxon>
        <taxon>Chloroflexota</taxon>
        <taxon>Anaerolineae</taxon>
        <taxon>Anaerolineales</taxon>
        <taxon>Anaerolineaceae</taxon>
        <taxon>Longilinea</taxon>
    </lineage>
</organism>
<dbReference type="STRING" id="360412.LARV_03419"/>
<gene>
    <name evidence="15" type="primary">pfkA</name>
    <name evidence="17" type="ORF">LARV_03419</name>
</gene>
<name>A0A0S7BNM1_9CHLR</name>
<dbReference type="InterPro" id="IPR035966">
    <property type="entry name" value="PKF_sf"/>
</dbReference>
<dbReference type="PROSITE" id="PS00433">
    <property type="entry name" value="PHOSPHOFRUCTOKINASE"/>
    <property type="match status" value="1"/>
</dbReference>
<feature type="binding site" evidence="15">
    <location>
        <position position="168"/>
    </location>
    <ligand>
        <name>substrate</name>
        <note>ligand shared between dimeric partners</note>
    </ligand>
</feature>
<feature type="binding site" description="in other chain" evidence="15">
    <location>
        <begin position="131"/>
        <end position="133"/>
    </location>
    <ligand>
        <name>substrate</name>
        <note>ligand shared between dimeric partners</note>
    </ligand>
</feature>
<keyword evidence="8 15" id="KW-0479">Metal-binding</keyword>
<sequence length="327" mass="34990">MVAKKTIHTIGVMTSGGDAPGMNPCIRAVVRTALVNDLRVIGVEDGFEGLIHGRFRALGARDVGGILQRGGTILQTARSTDFREPRGQREAIRQMSNAEIDALVVIGGDGSLNGAIKLAEQGVPVIGIPGSIDNDIYGTDMCIGVDTALNTIVDAIDKLRDTASSHNRAFLVETMGRESGYLAVQAGIIVGAEMVLIPEESVSVEEVAKTIERAYLRGKTHAIVVVAEGFTPHTNELAEKINALDIGFTMRVTILGHIQRGGKPSAFDRLLASRFGYHAVQFLLNGQTNVMVGLDGRDMVPVPLQTVVSKRKTLSVEHMQMAKTLAQ</sequence>
<keyword evidence="10 15" id="KW-0418">Kinase</keyword>
<dbReference type="GO" id="GO:0030388">
    <property type="term" value="P:fructose 1,6-bisphosphate metabolic process"/>
    <property type="evidence" value="ECO:0007669"/>
    <property type="project" value="TreeGrafter"/>
</dbReference>
<dbReference type="FunFam" id="3.40.50.450:FF:000001">
    <property type="entry name" value="ATP-dependent 6-phosphofructokinase"/>
    <property type="match status" value="1"/>
</dbReference>
<keyword evidence="5 15" id="KW-0963">Cytoplasm</keyword>
<comment type="subcellular location">
    <subcellularLocation>
        <location evidence="3 15">Cytoplasm</location>
    </subcellularLocation>
</comment>
<comment type="cofactor">
    <cofactor evidence="1 15">
        <name>Mg(2+)</name>
        <dbReference type="ChEBI" id="CHEBI:18420"/>
    </cofactor>
</comment>
<keyword evidence="18" id="KW-1185">Reference proteome</keyword>
<dbReference type="SUPFAM" id="SSF53784">
    <property type="entry name" value="Phosphofructokinase"/>
    <property type="match status" value="1"/>
</dbReference>
<feature type="binding site" evidence="15">
    <location>
        <position position="251"/>
    </location>
    <ligand>
        <name>substrate</name>
        <note>ligand shared between dimeric partners</note>
    </ligand>
</feature>
<dbReference type="PRINTS" id="PR00476">
    <property type="entry name" value="PHFRCTKINASE"/>
</dbReference>
<keyword evidence="11 15" id="KW-0067">ATP-binding</keyword>
<dbReference type="AlphaFoldDB" id="A0A0S7BNM1"/>
<dbReference type="GO" id="GO:0005945">
    <property type="term" value="C:6-phosphofructokinase complex"/>
    <property type="evidence" value="ECO:0007669"/>
    <property type="project" value="TreeGrafter"/>
</dbReference>
<dbReference type="InterPro" id="IPR012003">
    <property type="entry name" value="ATP_PFK_prok-type"/>
</dbReference>
<feature type="binding site" description="in other chain" evidence="15">
    <location>
        <position position="228"/>
    </location>
    <ligand>
        <name>substrate</name>
        <note>ligand shared between dimeric partners</note>
    </ligand>
</feature>
<evidence type="ECO:0000256" key="6">
    <source>
        <dbReference type="ARBA" id="ARBA00022533"/>
    </source>
</evidence>
<dbReference type="GO" id="GO:0048029">
    <property type="term" value="F:monosaccharide binding"/>
    <property type="evidence" value="ECO:0007669"/>
    <property type="project" value="TreeGrafter"/>
</dbReference>
<dbReference type="GO" id="GO:0006002">
    <property type="term" value="P:fructose 6-phosphate metabolic process"/>
    <property type="evidence" value="ECO:0007669"/>
    <property type="project" value="UniProtKB-UniRule"/>
</dbReference>
<dbReference type="RefSeq" id="WP_075074796.1">
    <property type="nucleotide sequence ID" value="NZ_DF967972.1"/>
</dbReference>
<dbReference type="GO" id="GO:0070095">
    <property type="term" value="F:fructose-6-phosphate binding"/>
    <property type="evidence" value="ECO:0007669"/>
    <property type="project" value="TreeGrafter"/>
</dbReference>
<dbReference type="Gene3D" id="3.40.50.450">
    <property type="match status" value="1"/>
</dbReference>
<dbReference type="PANTHER" id="PTHR13697:SF4">
    <property type="entry name" value="ATP-DEPENDENT 6-PHOSPHOFRUCTOKINASE"/>
    <property type="match status" value="1"/>
</dbReference>
<dbReference type="Gene3D" id="3.40.50.460">
    <property type="entry name" value="Phosphofructokinase domain"/>
    <property type="match status" value="1"/>
</dbReference>
<evidence type="ECO:0000256" key="1">
    <source>
        <dbReference type="ARBA" id="ARBA00001946"/>
    </source>
</evidence>
<reference evidence="17" key="1">
    <citation type="submission" date="2015-07" db="EMBL/GenBank/DDBJ databases">
        <title>Draft Genome Sequences of Anaerolinea thermolimosa IMO-1, Bellilinea caldifistulae GOMI-1, Leptolinea tardivitalis YMTK-2, Levilinea saccharolytica KIBI-1,Longilinea arvoryzae KOME-1, Previously Described as Members of the Anaerolineaceae (Chloroflexi).</title>
        <authorList>
            <person name="Sekiguchi Y."/>
            <person name="Ohashi A."/>
            <person name="Matsuura N."/>
            <person name="Tourlousse M.D."/>
        </authorList>
    </citation>
    <scope>NUCLEOTIDE SEQUENCE [LARGE SCALE GENOMIC DNA]</scope>
    <source>
        <strain evidence="17">KOME-1</strain>
    </source>
</reference>
<evidence type="ECO:0000256" key="9">
    <source>
        <dbReference type="ARBA" id="ARBA00022741"/>
    </source>
</evidence>
<feature type="binding site" description="in other chain" evidence="15">
    <location>
        <begin position="191"/>
        <end position="193"/>
    </location>
    <ligand>
        <name>ADP</name>
        <dbReference type="ChEBI" id="CHEBI:456216"/>
        <note>allosteric activator; ligand shared between dimeric partners</note>
    </ligand>
</feature>
<feature type="binding site" description="in other chain" evidence="15">
    <location>
        <begin position="219"/>
        <end position="221"/>
    </location>
    <ligand>
        <name>ADP</name>
        <dbReference type="ChEBI" id="CHEBI:456216"/>
        <note>allosteric activator; ligand shared between dimeric partners</note>
    </ligand>
</feature>
<feature type="binding site" evidence="15">
    <location>
        <begin position="78"/>
        <end position="79"/>
    </location>
    <ligand>
        <name>ATP</name>
        <dbReference type="ChEBI" id="CHEBI:30616"/>
    </ligand>
</feature>
<evidence type="ECO:0000256" key="7">
    <source>
        <dbReference type="ARBA" id="ARBA00022679"/>
    </source>
</evidence>
<dbReference type="GO" id="GO:0046872">
    <property type="term" value="F:metal ion binding"/>
    <property type="evidence" value="ECO:0007669"/>
    <property type="project" value="UniProtKB-KW"/>
</dbReference>
<dbReference type="Proteomes" id="UP000055060">
    <property type="component" value="Unassembled WGS sequence"/>
</dbReference>
<evidence type="ECO:0000259" key="16">
    <source>
        <dbReference type="Pfam" id="PF00365"/>
    </source>
</evidence>
<dbReference type="NCBIfam" id="NF002872">
    <property type="entry name" value="PRK03202.1"/>
    <property type="match status" value="1"/>
</dbReference>
<dbReference type="HAMAP" id="MF_00339">
    <property type="entry name" value="Phosphofructokinase_I_B1"/>
    <property type="match status" value="1"/>
</dbReference>
<feature type="binding site" description="in other chain" evidence="15">
    <location>
        <position position="217"/>
    </location>
    <ligand>
        <name>ADP</name>
        <dbReference type="ChEBI" id="CHEBI:456216"/>
        <note>allosteric activator; ligand shared between dimeric partners</note>
    </ligand>
</feature>